<evidence type="ECO:0000313" key="1">
    <source>
        <dbReference type="EMBL" id="QTE31207.1"/>
    </source>
</evidence>
<evidence type="ECO:0000313" key="2">
    <source>
        <dbReference type="Proteomes" id="UP000663937"/>
    </source>
</evidence>
<dbReference type="Proteomes" id="UP000663937">
    <property type="component" value="Chromosome"/>
</dbReference>
<accession>A0A8A4ZL13</accession>
<dbReference type="KEGG" id="psic:J4E96_09985"/>
<reference evidence="1" key="1">
    <citation type="submission" date="2021-03" db="EMBL/GenBank/DDBJ databases">
        <title>Pengzhenrongella sicca gen. nov., sp. nov., a new member of suborder Micrococcineae isolated from High-Arctic tundra soil.</title>
        <authorList>
            <person name="Peng F."/>
        </authorList>
    </citation>
    <scope>NUCLEOTIDE SEQUENCE</scope>
    <source>
        <strain evidence="1">LRZ-2</strain>
    </source>
</reference>
<gene>
    <name evidence="1" type="ORF">J4E96_09985</name>
</gene>
<name>A0A8A4ZL13_9MICO</name>
<protein>
    <submittedName>
        <fullName evidence="1">GPW/gp25 family protein</fullName>
    </submittedName>
</protein>
<proteinExistence type="predicted"/>
<organism evidence="1 2">
    <name type="scientific">Pengzhenrongella sicca</name>
    <dbReference type="NCBI Taxonomy" id="2819238"/>
    <lineage>
        <taxon>Bacteria</taxon>
        <taxon>Bacillati</taxon>
        <taxon>Actinomycetota</taxon>
        <taxon>Actinomycetes</taxon>
        <taxon>Micrococcales</taxon>
        <taxon>Pengzhenrongella</taxon>
    </lineage>
</organism>
<dbReference type="EMBL" id="CP071868">
    <property type="protein sequence ID" value="QTE31207.1"/>
    <property type="molecule type" value="Genomic_DNA"/>
</dbReference>
<dbReference type="SUPFAM" id="SSF160719">
    <property type="entry name" value="gpW/gp25-like"/>
    <property type="match status" value="1"/>
</dbReference>
<dbReference type="Gene3D" id="3.10.450.40">
    <property type="match status" value="1"/>
</dbReference>
<sequence length="171" mass="18677">MSTPIVGPAVPREELFGADLRLLGDLERAEQRERGGDLFTAIRPQLRLPGDPDASPHDLQRLEGVADLQQALLLRFLTQVGELAHLGHPTYGSRLHELVGELNNEATRNRAKLYALQALLDEPRIARVRSIVVTTRSGDPTWVDVRAAVVAIDQVTELNLVFPVPLAGGAT</sequence>
<dbReference type="AlphaFoldDB" id="A0A8A4ZL13"/>
<dbReference type="RefSeq" id="WP_227425596.1">
    <property type="nucleotide sequence ID" value="NZ_CP071868.1"/>
</dbReference>
<keyword evidence="2" id="KW-1185">Reference proteome</keyword>